<dbReference type="RefSeq" id="WP_274492777.1">
    <property type="nucleotide sequence ID" value="NZ_CP118166.1"/>
</dbReference>
<accession>A0AAF0CBH2</accession>
<feature type="domain" description="Ppx/GppA phosphatase N-terminal" evidence="1">
    <location>
        <begin position="61"/>
        <end position="328"/>
    </location>
</feature>
<organism evidence="3 4">
    <name type="scientific">Hyphococcus flavus</name>
    <dbReference type="NCBI Taxonomy" id="1866326"/>
    <lineage>
        <taxon>Bacteria</taxon>
        <taxon>Pseudomonadati</taxon>
        <taxon>Pseudomonadota</taxon>
        <taxon>Alphaproteobacteria</taxon>
        <taxon>Parvularculales</taxon>
        <taxon>Parvularculaceae</taxon>
        <taxon>Hyphococcus</taxon>
    </lineage>
</organism>
<dbReference type="AlphaFoldDB" id="A0AAF0CBH2"/>
<dbReference type="InterPro" id="IPR043129">
    <property type="entry name" value="ATPase_NBD"/>
</dbReference>
<dbReference type="Proteomes" id="UP001214043">
    <property type="component" value="Chromosome"/>
</dbReference>
<proteinExistence type="predicted"/>
<dbReference type="Gene3D" id="3.30.420.150">
    <property type="entry name" value="Exopolyphosphatase. Domain 2"/>
    <property type="match status" value="1"/>
</dbReference>
<sequence length="520" mass="56467">MRRLEFEYATVTIDGRRMGSGDKLNDTSEGGLASARRAVVDIGSNSVRLVVYDGPPRAPIPICNEKALCGLGREMTKDGGLNPAAVEDALATLSRFRHVLDDLGRPHVEVIATAAVRDARDGKQFVEATKALGFDVNIISGEEEGRLAAYGVAAVEPEATGLVGDMGGGSLELALLNKGEIEQSNSLPVGPFNLMRAAGGDNKAAVKFIEEQLDSIKFLKPKKIDTIYSVGGAWRAVARIHMGLRSYPLSVLHHYEMSSQQVLDICDLIARQSRRSLEEVPGIPRRRIDTLPLASMVLRAVVTRVKADKIIVSAGGVREGLLYNQLSKEQRASDPFIEACKYYAQRLSPDPAFGEAAYKVIEPLFANGDASGARLRYGACLLADIGAYFHPDLRGRHAFDTALRAPFVGVSHAERLWTALALFRRHQGRSPAPPDEQAMALMPWDAQLQSTQFGLALRFVAALAPKAPAALKGCKLEKREDEIVFTAPSDREALMGETPRRRFVSLAAAFECAAAEVYED</sequence>
<evidence type="ECO:0000259" key="2">
    <source>
        <dbReference type="Pfam" id="PF21697"/>
    </source>
</evidence>
<dbReference type="GO" id="GO:0016462">
    <property type="term" value="F:pyrophosphatase activity"/>
    <property type="evidence" value="ECO:0007669"/>
    <property type="project" value="TreeGrafter"/>
</dbReference>
<dbReference type="Pfam" id="PF02541">
    <property type="entry name" value="Ppx-GppA"/>
    <property type="match status" value="1"/>
</dbReference>
<dbReference type="InterPro" id="IPR003695">
    <property type="entry name" value="Ppx_GppA_N"/>
</dbReference>
<dbReference type="EMBL" id="CP118166">
    <property type="protein sequence ID" value="WDI30955.1"/>
    <property type="molecule type" value="Genomic_DNA"/>
</dbReference>
<dbReference type="PANTHER" id="PTHR30005">
    <property type="entry name" value="EXOPOLYPHOSPHATASE"/>
    <property type="match status" value="1"/>
</dbReference>
<feature type="domain" description="Exopolyphosphatase C-terminal" evidence="2">
    <location>
        <begin position="371"/>
        <end position="507"/>
    </location>
</feature>
<dbReference type="InterPro" id="IPR048951">
    <property type="entry name" value="Ppx_C"/>
</dbReference>
<dbReference type="PANTHER" id="PTHR30005:SF0">
    <property type="entry name" value="RETROGRADE REGULATION PROTEIN 2"/>
    <property type="match status" value="1"/>
</dbReference>
<dbReference type="SUPFAM" id="SSF53067">
    <property type="entry name" value="Actin-like ATPase domain"/>
    <property type="match status" value="2"/>
</dbReference>
<dbReference type="InterPro" id="IPR050273">
    <property type="entry name" value="GppA/Ppx_hydrolase"/>
</dbReference>
<reference evidence="3" key="1">
    <citation type="submission" date="2023-02" db="EMBL/GenBank/DDBJ databases">
        <title>Genome sequence of Hyphococcus flavus.</title>
        <authorList>
            <person name="Rong J.-C."/>
            <person name="Zhao Q."/>
            <person name="Yi M."/>
            <person name="Wu J.-Y."/>
        </authorList>
    </citation>
    <scope>NUCLEOTIDE SEQUENCE</scope>
    <source>
        <strain evidence="3">MCCC 1K03223</strain>
    </source>
</reference>
<evidence type="ECO:0000313" key="4">
    <source>
        <dbReference type="Proteomes" id="UP001214043"/>
    </source>
</evidence>
<dbReference type="Gene3D" id="3.30.420.40">
    <property type="match status" value="1"/>
</dbReference>
<dbReference type="Pfam" id="PF21697">
    <property type="entry name" value="Ppx_C"/>
    <property type="match status" value="1"/>
</dbReference>
<protein>
    <submittedName>
        <fullName evidence="3">Ppx/GppA family phosphatase</fullName>
    </submittedName>
</protein>
<name>A0AAF0CBH2_9PROT</name>
<dbReference type="KEGG" id="hfl:PUV54_13425"/>
<evidence type="ECO:0000313" key="3">
    <source>
        <dbReference type="EMBL" id="WDI30955.1"/>
    </source>
</evidence>
<keyword evidence="4" id="KW-1185">Reference proteome</keyword>
<evidence type="ECO:0000259" key="1">
    <source>
        <dbReference type="Pfam" id="PF02541"/>
    </source>
</evidence>
<dbReference type="Gene3D" id="1.10.3210.10">
    <property type="entry name" value="Hypothetical protein af1432"/>
    <property type="match status" value="1"/>
</dbReference>
<dbReference type="SUPFAM" id="SSF109604">
    <property type="entry name" value="HD-domain/PDEase-like"/>
    <property type="match status" value="1"/>
</dbReference>
<dbReference type="CDD" id="cd24052">
    <property type="entry name" value="ASKHA_NBD_HpPPX-GppA-like"/>
    <property type="match status" value="1"/>
</dbReference>
<gene>
    <name evidence="3" type="ORF">PUV54_13425</name>
</gene>